<accession>A9V259</accession>
<dbReference type="EMBL" id="CH991555">
    <property type="protein sequence ID" value="EDQ88197.1"/>
    <property type="molecule type" value="Genomic_DNA"/>
</dbReference>
<dbReference type="InterPro" id="IPR009688">
    <property type="entry name" value="FAM210A/B-like_dom"/>
</dbReference>
<dbReference type="InterPro" id="IPR045866">
    <property type="entry name" value="FAM210A/B-like"/>
</dbReference>
<organism evidence="3 4">
    <name type="scientific">Monosiga brevicollis</name>
    <name type="common">Choanoflagellate</name>
    <dbReference type="NCBI Taxonomy" id="81824"/>
    <lineage>
        <taxon>Eukaryota</taxon>
        <taxon>Choanoflagellata</taxon>
        <taxon>Craspedida</taxon>
        <taxon>Salpingoecidae</taxon>
        <taxon>Monosiga</taxon>
    </lineage>
</organism>
<sequence>MAARIATLRPMVGSILSETAHTCRLVPTQRAWAGFAPALHHASLRTMTLWHEPHRLTRFAATSPAASWVRHLTPAASLSAPQTTFSGHASATDNKGTPTNTRAAGSSAGANGNDDAANSSTSASSKRAVPKDREPLAGTAPAGGTENHEKPRTMTELFRKYGKVAAGVYFIMGTIDISIYYVAIQAGVDVEPLLHTVFSMAGLNYQEYLTPNMGALVGAYTIHKLVTPVRLALTASITPRTARYLADRYPSIFG</sequence>
<feature type="domain" description="DUF1279" evidence="2">
    <location>
        <begin position="154"/>
        <end position="239"/>
    </location>
</feature>
<dbReference type="GO" id="GO:0005739">
    <property type="term" value="C:mitochondrion"/>
    <property type="evidence" value="ECO:0000318"/>
    <property type="project" value="GO_Central"/>
</dbReference>
<name>A9V259_MONBE</name>
<dbReference type="PANTHER" id="PTHR21377:SF0">
    <property type="entry name" value="PROTEIN FAM210B, MITOCHONDRIAL"/>
    <property type="match status" value="1"/>
</dbReference>
<dbReference type="KEGG" id="mbr:MONBRDRAFT_37509"/>
<evidence type="ECO:0000313" key="4">
    <source>
        <dbReference type="Proteomes" id="UP000001357"/>
    </source>
</evidence>
<dbReference type="GeneID" id="5892232"/>
<feature type="compositionally biased region" description="Polar residues" evidence="1">
    <location>
        <begin position="79"/>
        <end position="102"/>
    </location>
</feature>
<gene>
    <name evidence="3" type="ORF">MONBRDRAFT_37509</name>
</gene>
<evidence type="ECO:0000313" key="3">
    <source>
        <dbReference type="EMBL" id="EDQ88197.1"/>
    </source>
</evidence>
<dbReference type="Proteomes" id="UP000001357">
    <property type="component" value="Unassembled WGS sequence"/>
</dbReference>
<proteinExistence type="predicted"/>
<protein>
    <recommendedName>
        <fullName evidence="2">DUF1279 domain-containing protein</fullName>
    </recommendedName>
</protein>
<evidence type="ECO:0000259" key="2">
    <source>
        <dbReference type="Pfam" id="PF06916"/>
    </source>
</evidence>
<evidence type="ECO:0000256" key="1">
    <source>
        <dbReference type="SAM" id="MobiDB-lite"/>
    </source>
</evidence>
<dbReference type="AlphaFoldDB" id="A9V259"/>
<dbReference type="InParanoid" id="A9V259"/>
<dbReference type="Pfam" id="PF06916">
    <property type="entry name" value="FAM210A-B_dom"/>
    <property type="match status" value="1"/>
</dbReference>
<feature type="region of interest" description="Disordered" evidence="1">
    <location>
        <begin position="79"/>
        <end position="151"/>
    </location>
</feature>
<keyword evidence="4" id="KW-1185">Reference proteome</keyword>
<dbReference type="PANTHER" id="PTHR21377">
    <property type="entry name" value="PROTEIN FAM210B, MITOCHONDRIAL"/>
    <property type="match status" value="1"/>
</dbReference>
<dbReference type="RefSeq" id="XP_001746790.1">
    <property type="nucleotide sequence ID" value="XM_001746738.1"/>
</dbReference>
<reference evidence="3 4" key="1">
    <citation type="journal article" date="2008" name="Nature">
        <title>The genome of the choanoflagellate Monosiga brevicollis and the origin of metazoans.</title>
        <authorList>
            <consortium name="JGI Sequencing"/>
            <person name="King N."/>
            <person name="Westbrook M.J."/>
            <person name="Young S.L."/>
            <person name="Kuo A."/>
            <person name="Abedin M."/>
            <person name="Chapman J."/>
            <person name="Fairclough S."/>
            <person name="Hellsten U."/>
            <person name="Isogai Y."/>
            <person name="Letunic I."/>
            <person name="Marr M."/>
            <person name="Pincus D."/>
            <person name="Putnam N."/>
            <person name="Rokas A."/>
            <person name="Wright K.J."/>
            <person name="Zuzow R."/>
            <person name="Dirks W."/>
            <person name="Good M."/>
            <person name="Goodstein D."/>
            <person name="Lemons D."/>
            <person name="Li W."/>
            <person name="Lyons J.B."/>
            <person name="Morris A."/>
            <person name="Nichols S."/>
            <person name="Richter D.J."/>
            <person name="Salamov A."/>
            <person name="Bork P."/>
            <person name="Lim W.A."/>
            <person name="Manning G."/>
            <person name="Miller W.T."/>
            <person name="McGinnis W."/>
            <person name="Shapiro H."/>
            <person name="Tjian R."/>
            <person name="Grigoriev I.V."/>
            <person name="Rokhsar D."/>
        </authorList>
    </citation>
    <scope>NUCLEOTIDE SEQUENCE [LARGE SCALE GENOMIC DNA]</scope>
    <source>
        <strain evidence="4">MX1 / ATCC 50154</strain>
    </source>
</reference>
<feature type="compositionally biased region" description="Low complexity" evidence="1">
    <location>
        <begin position="103"/>
        <end position="125"/>
    </location>
</feature>